<sequence length="416" mass="44829">MIISLKNTGSGLGILLSCLVLLLWQLPMNASAEDKSPQQSKGSLVIIGGALRVDNAVVWQRIVQQAGGKGAKIAVIPAAAGSPEKSGGFAVESLNQHGAQAFMIPLSVRHAQFKPQDIVSDPVWLDKLKDASGVFFTGGDQGRIVQTLVKPDGGKTAMLEAIWALYQRGGVIAGSSAGAAIMSTTMFYDAKPVLPTLKLGVTEGKEIAAGLGFIGPDVFIDQHLIIRGRFARMLPVMLKKNYKLGLGVDENTAMVVSSQGEVEVIGYKGAILFDLSQASTDGAQKNFNISNARISYLDRGDRFNLHTKTLIPSADKLQNKLHPAQAYNTDQRFYPDILANTVVTDLMFHLIDGKQERAIGLAFGMDAQPELGFEFNFSKVADSLGYYSNASGAESYTVHNLRLDIRPVTMNLPLYK</sequence>
<dbReference type="GO" id="GO:0008236">
    <property type="term" value="F:serine-type peptidase activity"/>
    <property type="evidence" value="ECO:0007669"/>
    <property type="project" value="UniProtKB-KW"/>
</dbReference>
<evidence type="ECO:0000256" key="7">
    <source>
        <dbReference type="ARBA" id="ARBA00022801"/>
    </source>
</evidence>
<comment type="catalytic activity">
    <reaction evidence="1">
        <text>[L-4-(L-arginin-2-N-yl)aspartate](n) + H2O = [L-4-(L-arginin-2-N-yl)aspartate](n-1) + L-4-(L-arginin-2-N-yl)aspartate</text>
        <dbReference type="Rhea" id="RHEA:12845"/>
        <dbReference type="Rhea" id="RHEA-COMP:13728"/>
        <dbReference type="Rhea" id="RHEA-COMP:13734"/>
        <dbReference type="ChEBI" id="CHEBI:15377"/>
        <dbReference type="ChEBI" id="CHEBI:137986"/>
        <dbReference type="ChEBI" id="CHEBI:137991"/>
        <dbReference type="EC" id="3.4.15.6"/>
    </reaction>
</comment>
<evidence type="ECO:0000313" key="9">
    <source>
        <dbReference type="EMBL" id="PXX47797.1"/>
    </source>
</evidence>
<dbReference type="NCBIfam" id="TIGR02069">
    <property type="entry name" value="cyanophycinase"/>
    <property type="match status" value="1"/>
</dbReference>
<organism evidence="9 10">
    <name type="scientific">Undibacterium pigrum</name>
    <dbReference type="NCBI Taxonomy" id="401470"/>
    <lineage>
        <taxon>Bacteria</taxon>
        <taxon>Pseudomonadati</taxon>
        <taxon>Pseudomonadota</taxon>
        <taxon>Betaproteobacteria</taxon>
        <taxon>Burkholderiales</taxon>
        <taxon>Oxalobacteraceae</taxon>
        <taxon>Undibacterium</taxon>
    </lineage>
</organism>
<dbReference type="GO" id="GO:0008241">
    <property type="term" value="F:peptidyl-dipeptidase activity"/>
    <property type="evidence" value="ECO:0007669"/>
    <property type="project" value="UniProtKB-EC"/>
</dbReference>
<keyword evidence="6" id="KW-0645">Protease</keyword>
<evidence type="ECO:0000256" key="4">
    <source>
        <dbReference type="ARBA" id="ARBA00013115"/>
    </source>
</evidence>
<dbReference type="Pfam" id="PF03575">
    <property type="entry name" value="Peptidase_S51"/>
    <property type="match status" value="1"/>
</dbReference>
<dbReference type="InterPro" id="IPR011811">
    <property type="entry name" value="Peptidase_S51_cyanophycinase"/>
</dbReference>
<name>A0A318JH17_9BURK</name>
<dbReference type="SUPFAM" id="SSF52317">
    <property type="entry name" value="Class I glutamine amidotransferase-like"/>
    <property type="match status" value="1"/>
</dbReference>
<comment type="function">
    <text evidence="2">Exopeptidase that catalyzes the hydrolytic cleavage of multi-L-arginyl-poly-L-aspartic acid (cyanophycin; a water-insoluble reserve polymer) into aspartate-arginine dipeptides.</text>
</comment>
<accession>A0A318JH17</accession>
<evidence type="ECO:0000256" key="5">
    <source>
        <dbReference type="ARBA" id="ARBA00015719"/>
    </source>
</evidence>
<dbReference type="InterPro" id="IPR005320">
    <property type="entry name" value="Peptidase_S51"/>
</dbReference>
<reference evidence="9 10" key="1">
    <citation type="submission" date="2018-05" db="EMBL/GenBank/DDBJ databases">
        <title>Genomic Encyclopedia of Type Strains, Phase IV (KMG-IV): sequencing the most valuable type-strain genomes for metagenomic binning, comparative biology and taxonomic classification.</title>
        <authorList>
            <person name="Goeker M."/>
        </authorList>
    </citation>
    <scope>NUCLEOTIDE SEQUENCE [LARGE SCALE GENOMIC DNA]</scope>
    <source>
        <strain evidence="9 10">DSM 19792</strain>
    </source>
</reference>
<dbReference type="AlphaFoldDB" id="A0A318JH17"/>
<dbReference type="Proteomes" id="UP000247792">
    <property type="component" value="Unassembled WGS sequence"/>
</dbReference>
<comment type="caution">
    <text evidence="9">The sequence shown here is derived from an EMBL/GenBank/DDBJ whole genome shotgun (WGS) entry which is preliminary data.</text>
</comment>
<evidence type="ECO:0000256" key="2">
    <source>
        <dbReference type="ARBA" id="ARBA00002039"/>
    </source>
</evidence>
<proteinExistence type="inferred from homology"/>
<dbReference type="PROSITE" id="PS51257">
    <property type="entry name" value="PROKAR_LIPOPROTEIN"/>
    <property type="match status" value="1"/>
</dbReference>
<protein>
    <recommendedName>
        <fullName evidence="5">Cyanophycinase</fullName>
        <ecNumber evidence="4">3.4.15.6</ecNumber>
    </recommendedName>
</protein>
<gene>
    <name evidence="9" type="ORF">DFR42_1011395</name>
</gene>
<dbReference type="InterPro" id="IPR029062">
    <property type="entry name" value="Class_I_gatase-like"/>
</dbReference>
<dbReference type="Gene3D" id="3.40.50.880">
    <property type="match status" value="1"/>
</dbReference>
<dbReference type="EC" id="3.4.15.6" evidence="4"/>
<evidence type="ECO:0000256" key="8">
    <source>
        <dbReference type="ARBA" id="ARBA00022825"/>
    </source>
</evidence>
<evidence type="ECO:0000256" key="6">
    <source>
        <dbReference type="ARBA" id="ARBA00022670"/>
    </source>
</evidence>
<dbReference type="OrthoDB" id="9799980at2"/>
<keyword evidence="8" id="KW-0720">Serine protease</keyword>
<dbReference type="PANTHER" id="PTHR36175:SF1">
    <property type="entry name" value="CYANOPHYCINASE"/>
    <property type="match status" value="1"/>
</dbReference>
<dbReference type="PANTHER" id="PTHR36175">
    <property type="entry name" value="CYANOPHYCINASE"/>
    <property type="match status" value="1"/>
</dbReference>
<dbReference type="RefSeq" id="WP_110254284.1">
    <property type="nucleotide sequence ID" value="NZ_QJKB01000001.1"/>
</dbReference>
<dbReference type="CDD" id="cd03145">
    <property type="entry name" value="GAT1_cyanophycinase"/>
    <property type="match status" value="1"/>
</dbReference>
<evidence type="ECO:0000256" key="3">
    <source>
        <dbReference type="ARBA" id="ARBA00006534"/>
    </source>
</evidence>
<dbReference type="GO" id="GO:0006508">
    <property type="term" value="P:proteolysis"/>
    <property type="evidence" value="ECO:0007669"/>
    <property type="project" value="UniProtKB-KW"/>
</dbReference>
<comment type="similarity">
    <text evidence="3">Belongs to the peptidase S51 family.</text>
</comment>
<dbReference type="EMBL" id="QJKB01000001">
    <property type="protein sequence ID" value="PXX47797.1"/>
    <property type="molecule type" value="Genomic_DNA"/>
</dbReference>
<evidence type="ECO:0000256" key="1">
    <source>
        <dbReference type="ARBA" id="ARBA00001092"/>
    </source>
</evidence>
<keyword evidence="10" id="KW-1185">Reference proteome</keyword>
<evidence type="ECO:0000313" key="10">
    <source>
        <dbReference type="Proteomes" id="UP000247792"/>
    </source>
</evidence>
<keyword evidence="7" id="KW-0378">Hydrolase</keyword>